<dbReference type="AlphaFoldDB" id="A4E9R1"/>
<protein>
    <submittedName>
        <fullName evidence="1">Uncharacterized protein</fullName>
    </submittedName>
</protein>
<dbReference type="Proteomes" id="UP000002979">
    <property type="component" value="Unassembled WGS sequence"/>
</dbReference>
<reference evidence="1 2" key="2">
    <citation type="submission" date="2007-04" db="EMBL/GenBank/DDBJ databases">
        <authorList>
            <person name="Fulton L."/>
            <person name="Clifton S."/>
            <person name="Fulton B."/>
            <person name="Xu J."/>
            <person name="Minx P."/>
            <person name="Mardis E.R."/>
            <person name="Wilson R.K."/>
        </authorList>
    </citation>
    <scope>NUCLEOTIDE SEQUENCE [LARGE SCALE GENOMIC DNA]</scope>
    <source>
        <strain evidence="2">ATCC 25986 / DSM 3979 / JCM 10188 / KCTC 3647 / NCTC 11838 / VPI 1003</strain>
    </source>
</reference>
<gene>
    <name evidence="1" type="ORF">COLAER_01164</name>
</gene>
<comment type="caution">
    <text evidence="1">The sequence shown here is derived from an EMBL/GenBank/DDBJ whole genome shotgun (WGS) entry which is preliminary data.</text>
</comment>
<evidence type="ECO:0000313" key="2">
    <source>
        <dbReference type="Proteomes" id="UP000002979"/>
    </source>
</evidence>
<reference evidence="1 2" key="1">
    <citation type="submission" date="2007-01" db="EMBL/GenBank/DDBJ databases">
        <title>Draft genome sequence of Collinsella aerofaciens (ATCC 25986).</title>
        <authorList>
            <person name="Sudarsanam P."/>
            <person name="Ley R."/>
            <person name="Guruge J."/>
            <person name="Turnbaugh P.J."/>
            <person name="Mahowald M."/>
            <person name="Liep D."/>
            <person name="Gordon J."/>
        </authorList>
    </citation>
    <scope>NUCLEOTIDE SEQUENCE [LARGE SCALE GENOMIC DNA]</scope>
    <source>
        <strain evidence="2">ATCC 25986 / DSM 3979 / JCM 10188 / KCTC 3647 / NCTC 11838 / VPI 1003</strain>
    </source>
</reference>
<evidence type="ECO:0000313" key="1">
    <source>
        <dbReference type="EMBL" id="EBA39579.1"/>
    </source>
</evidence>
<sequence length="55" mass="6518">MIVELWYPKATRLAKTIHLEIGSIRNDADRMMFNIDKTFFLRCIIKLKYRPDSSG</sequence>
<proteinExistence type="predicted"/>
<name>A4E9R1_COLAA</name>
<dbReference type="EMBL" id="AAVN02000004">
    <property type="protein sequence ID" value="EBA39579.1"/>
    <property type="molecule type" value="Genomic_DNA"/>
</dbReference>
<organism evidence="1 2">
    <name type="scientific">Collinsella aerofaciens (strain ATCC 25986 / DSM 3979 / JCM 10188 / KCTC 3647 / NCTC 11838 / VPI 1003)</name>
    <dbReference type="NCBI Taxonomy" id="411903"/>
    <lineage>
        <taxon>Bacteria</taxon>
        <taxon>Bacillati</taxon>
        <taxon>Actinomycetota</taxon>
        <taxon>Coriobacteriia</taxon>
        <taxon>Coriobacteriales</taxon>
        <taxon>Coriobacteriaceae</taxon>
        <taxon>Collinsella</taxon>
    </lineage>
</organism>
<accession>A4E9R1</accession>